<dbReference type="EMBL" id="KN846960">
    <property type="protein sequence ID" value="KIW65405.1"/>
    <property type="molecule type" value="Genomic_DNA"/>
</dbReference>
<dbReference type="PROSITE" id="PS51471">
    <property type="entry name" value="FE2OG_OXY"/>
    <property type="match status" value="1"/>
</dbReference>
<accession>A0A0D2FEY0</accession>
<keyword evidence="5" id="KW-1185">Reference proteome</keyword>
<dbReference type="InterPro" id="IPR050231">
    <property type="entry name" value="Iron_ascorbate_oxido_reductase"/>
</dbReference>
<dbReference type="SUPFAM" id="SSF51197">
    <property type="entry name" value="Clavaminate synthase-like"/>
    <property type="match status" value="1"/>
</dbReference>
<reference evidence="4 5" key="1">
    <citation type="submission" date="2015-01" db="EMBL/GenBank/DDBJ databases">
        <title>The Genome Sequence of Capronia semiimmersa CBS27337.</title>
        <authorList>
            <consortium name="The Broad Institute Genomics Platform"/>
            <person name="Cuomo C."/>
            <person name="de Hoog S."/>
            <person name="Gorbushina A."/>
            <person name="Stielow B."/>
            <person name="Teixiera M."/>
            <person name="Abouelleil A."/>
            <person name="Chapman S.B."/>
            <person name="Priest M."/>
            <person name="Young S.K."/>
            <person name="Wortman J."/>
            <person name="Nusbaum C."/>
            <person name="Birren B."/>
        </authorList>
    </citation>
    <scope>NUCLEOTIDE SEQUENCE [LARGE SCALE GENOMIC DNA]</scope>
    <source>
        <strain evidence="4 5">CBS 27337</strain>
    </source>
</reference>
<keyword evidence="2" id="KW-0408">Iron</keyword>
<dbReference type="Pfam" id="PF14226">
    <property type="entry name" value="DIOX_N"/>
    <property type="match status" value="1"/>
</dbReference>
<organism evidence="4 5">
    <name type="scientific">Phialophora macrospora</name>
    <dbReference type="NCBI Taxonomy" id="1851006"/>
    <lineage>
        <taxon>Eukaryota</taxon>
        <taxon>Fungi</taxon>
        <taxon>Dikarya</taxon>
        <taxon>Ascomycota</taxon>
        <taxon>Pezizomycotina</taxon>
        <taxon>Eurotiomycetes</taxon>
        <taxon>Chaetothyriomycetidae</taxon>
        <taxon>Chaetothyriales</taxon>
        <taxon>Herpotrichiellaceae</taxon>
        <taxon>Phialophora</taxon>
    </lineage>
</organism>
<sequence>MASRQVPAISLKDFDNRKDEIREQLVNAAENTGFLTLVDHCITVEEIEAQFTLSKKFFDLPMDTKRKIEFTSDGLGYEYKGQKRILTGVDQKESLLIRRTSQWPSDEDVPDFRETTEKFLAKCAAVTQQVLSCFATALGFPEGYFKEPMDVSKPDCLNELRLLHYPASEKSSGWRAGAHTDFGCLTLLFQQDGGDGLEICPGRETHTSNARGDTFFPLPAKTGPIVVNIGDMLMSWSDDRFKANYHQVRAANGPSPSRYSIAYFNEGRQDFVFQGPQKK</sequence>
<dbReference type="GO" id="GO:0016491">
    <property type="term" value="F:oxidoreductase activity"/>
    <property type="evidence" value="ECO:0007669"/>
    <property type="project" value="UniProtKB-KW"/>
</dbReference>
<dbReference type="GO" id="GO:0044283">
    <property type="term" value="P:small molecule biosynthetic process"/>
    <property type="evidence" value="ECO:0007669"/>
    <property type="project" value="UniProtKB-ARBA"/>
</dbReference>
<dbReference type="Pfam" id="PF03171">
    <property type="entry name" value="2OG-FeII_Oxy"/>
    <property type="match status" value="1"/>
</dbReference>
<dbReference type="HOGENOM" id="CLU_010119_6_2_1"/>
<dbReference type="InterPro" id="IPR027443">
    <property type="entry name" value="IPNS-like_sf"/>
</dbReference>
<dbReference type="InterPro" id="IPR005123">
    <property type="entry name" value="Oxoglu/Fe-dep_dioxygenase_dom"/>
</dbReference>
<dbReference type="AlphaFoldDB" id="A0A0D2FEY0"/>
<feature type="domain" description="Fe2OG dioxygenase" evidence="3">
    <location>
        <begin position="156"/>
        <end position="267"/>
    </location>
</feature>
<evidence type="ECO:0000256" key="2">
    <source>
        <dbReference type="RuleBase" id="RU003682"/>
    </source>
</evidence>
<dbReference type="Proteomes" id="UP000054266">
    <property type="component" value="Unassembled WGS sequence"/>
</dbReference>
<dbReference type="PANTHER" id="PTHR47990">
    <property type="entry name" value="2-OXOGLUTARATE (2OG) AND FE(II)-DEPENDENT OXYGENASE SUPERFAMILY PROTEIN-RELATED"/>
    <property type="match status" value="1"/>
</dbReference>
<dbReference type="InterPro" id="IPR044861">
    <property type="entry name" value="IPNS-like_FE2OG_OXY"/>
</dbReference>
<name>A0A0D2FEY0_9EURO</name>
<keyword evidence="2" id="KW-0560">Oxidoreductase</keyword>
<evidence type="ECO:0000313" key="4">
    <source>
        <dbReference type="EMBL" id="KIW65405.1"/>
    </source>
</evidence>
<keyword evidence="2" id="KW-0479">Metal-binding</keyword>
<dbReference type="GO" id="GO:0046872">
    <property type="term" value="F:metal ion binding"/>
    <property type="evidence" value="ECO:0007669"/>
    <property type="project" value="UniProtKB-KW"/>
</dbReference>
<protein>
    <recommendedName>
        <fullName evidence="3">Fe2OG dioxygenase domain-containing protein</fullName>
    </recommendedName>
</protein>
<gene>
    <name evidence="4" type="ORF">PV04_07668</name>
</gene>
<evidence type="ECO:0000313" key="5">
    <source>
        <dbReference type="Proteomes" id="UP000054266"/>
    </source>
</evidence>
<dbReference type="InterPro" id="IPR026992">
    <property type="entry name" value="DIOX_N"/>
</dbReference>
<comment type="similarity">
    <text evidence="1 2">Belongs to the iron/ascorbate-dependent oxidoreductase family.</text>
</comment>
<evidence type="ECO:0000256" key="1">
    <source>
        <dbReference type="ARBA" id="ARBA00008056"/>
    </source>
</evidence>
<dbReference type="STRING" id="5601.A0A0D2FEY0"/>
<proteinExistence type="inferred from homology"/>
<evidence type="ECO:0000259" key="3">
    <source>
        <dbReference type="PROSITE" id="PS51471"/>
    </source>
</evidence>
<dbReference type="Gene3D" id="2.60.120.330">
    <property type="entry name" value="B-lactam Antibiotic, Isopenicillin N Synthase, Chain"/>
    <property type="match status" value="1"/>
</dbReference>